<dbReference type="EMBL" id="BJWL01000442">
    <property type="protein sequence ID" value="GFS44818.1"/>
    <property type="molecule type" value="Genomic_DNA"/>
</dbReference>
<sequence length="115" mass="13205">MMKIMADEILDDVPVLMSGAGHDAMDMSHLTKSMCWMMMCMGSWFGNTFIPRNPTVTTTFNQRGSSSERLATTKELNLQGRIFKFLYQQFLWPVHTTLCPEFKWVIVSVESNSSR</sequence>
<protein>
    <submittedName>
        <fullName evidence="1">Uncharacterized protein</fullName>
    </submittedName>
</protein>
<reference evidence="2" key="1">
    <citation type="submission" date="2019-07" db="EMBL/GenBank/DDBJ databases">
        <title>De Novo Assembly of kiwifruit Actinidia rufa.</title>
        <authorList>
            <person name="Sugita-Konishi S."/>
            <person name="Sato K."/>
            <person name="Mori E."/>
            <person name="Abe Y."/>
            <person name="Kisaki G."/>
            <person name="Hamano K."/>
            <person name="Suezawa K."/>
            <person name="Otani M."/>
            <person name="Fukuda T."/>
            <person name="Manabe T."/>
            <person name="Gomi K."/>
            <person name="Tabuchi M."/>
            <person name="Akimitsu K."/>
            <person name="Kataoka I."/>
        </authorList>
    </citation>
    <scope>NUCLEOTIDE SEQUENCE [LARGE SCALE GENOMIC DNA]</scope>
    <source>
        <strain evidence="2">cv. Fuchu</strain>
    </source>
</reference>
<dbReference type="OrthoDB" id="4676at2759"/>
<accession>A0A7J0DXQ1</accession>
<comment type="caution">
    <text evidence="1">The sequence shown here is derived from an EMBL/GenBank/DDBJ whole genome shotgun (WGS) entry which is preliminary data.</text>
</comment>
<proteinExistence type="predicted"/>
<dbReference type="AlphaFoldDB" id="A0A7J0DXQ1"/>
<keyword evidence="2" id="KW-1185">Reference proteome</keyword>
<evidence type="ECO:0000313" key="2">
    <source>
        <dbReference type="Proteomes" id="UP000585474"/>
    </source>
</evidence>
<dbReference type="Proteomes" id="UP000585474">
    <property type="component" value="Unassembled WGS sequence"/>
</dbReference>
<name>A0A7J0DXQ1_9ERIC</name>
<organism evidence="1 2">
    <name type="scientific">Actinidia rufa</name>
    <dbReference type="NCBI Taxonomy" id="165716"/>
    <lineage>
        <taxon>Eukaryota</taxon>
        <taxon>Viridiplantae</taxon>
        <taxon>Streptophyta</taxon>
        <taxon>Embryophyta</taxon>
        <taxon>Tracheophyta</taxon>
        <taxon>Spermatophyta</taxon>
        <taxon>Magnoliopsida</taxon>
        <taxon>eudicotyledons</taxon>
        <taxon>Gunneridae</taxon>
        <taxon>Pentapetalae</taxon>
        <taxon>asterids</taxon>
        <taxon>Ericales</taxon>
        <taxon>Actinidiaceae</taxon>
        <taxon>Actinidia</taxon>
    </lineage>
</organism>
<gene>
    <name evidence="1" type="ORF">Acr_00g0092150</name>
</gene>
<evidence type="ECO:0000313" key="1">
    <source>
        <dbReference type="EMBL" id="GFS44818.1"/>
    </source>
</evidence>